<comment type="caution">
    <text evidence="1">The sequence shown here is derived from an EMBL/GenBank/DDBJ whole genome shotgun (WGS) entry which is preliminary data.</text>
</comment>
<dbReference type="AlphaFoldDB" id="A0AA86RGQ3"/>
<name>A0AA86RGQ3_9EUKA</name>
<evidence type="ECO:0000313" key="1">
    <source>
        <dbReference type="EMBL" id="CAI9976207.1"/>
    </source>
</evidence>
<dbReference type="EMBL" id="CATOUU010001173">
    <property type="protein sequence ID" value="CAI9976207.1"/>
    <property type="molecule type" value="Genomic_DNA"/>
</dbReference>
<dbReference type="Proteomes" id="UP001642409">
    <property type="component" value="Unassembled WGS sequence"/>
</dbReference>
<evidence type="ECO:0000313" key="2">
    <source>
        <dbReference type="EMBL" id="CAL6001069.1"/>
    </source>
</evidence>
<sequence>MIFSIQQFTIENKNLCKKLNSIQQCKLIIAVLHQHACNTLACNILFDFNKSVTTLQLGNVQNVLRMNDSQNHKYKRAHKQLKSVNCSKAEIAALSEINGAFWRYCQIQEYELVQV</sequence>
<protein>
    <submittedName>
        <fullName evidence="2">Hypothetical_protein</fullName>
    </submittedName>
</protein>
<evidence type="ECO:0000313" key="3">
    <source>
        <dbReference type="Proteomes" id="UP001642409"/>
    </source>
</evidence>
<organism evidence="1">
    <name type="scientific">Hexamita inflata</name>
    <dbReference type="NCBI Taxonomy" id="28002"/>
    <lineage>
        <taxon>Eukaryota</taxon>
        <taxon>Metamonada</taxon>
        <taxon>Diplomonadida</taxon>
        <taxon>Hexamitidae</taxon>
        <taxon>Hexamitinae</taxon>
        <taxon>Hexamita</taxon>
    </lineage>
</organism>
<reference evidence="2 3" key="2">
    <citation type="submission" date="2024-07" db="EMBL/GenBank/DDBJ databases">
        <authorList>
            <person name="Akdeniz Z."/>
        </authorList>
    </citation>
    <scope>NUCLEOTIDE SEQUENCE [LARGE SCALE GENOMIC DNA]</scope>
</reference>
<proteinExistence type="predicted"/>
<reference evidence="1" key="1">
    <citation type="submission" date="2023-06" db="EMBL/GenBank/DDBJ databases">
        <authorList>
            <person name="Kurt Z."/>
        </authorList>
    </citation>
    <scope>NUCLEOTIDE SEQUENCE</scope>
</reference>
<accession>A0AA86RGQ3</accession>
<gene>
    <name evidence="2" type="ORF">HINF_LOCUS17187</name>
    <name evidence="1" type="ORF">HINF_LOCUS63852</name>
</gene>
<dbReference type="EMBL" id="CAXDID020000043">
    <property type="protein sequence ID" value="CAL6001069.1"/>
    <property type="molecule type" value="Genomic_DNA"/>
</dbReference>
<keyword evidence="3" id="KW-1185">Reference proteome</keyword>